<evidence type="ECO:0000256" key="11">
    <source>
        <dbReference type="PROSITE-ProRule" id="PRU01094"/>
    </source>
</evidence>
<dbReference type="InterPro" id="IPR011992">
    <property type="entry name" value="EF-hand-dom_pair"/>
</dbReference>
<keyword evidence="5 13" id="KW-0812">Transmembrane</keyword>
<evidence type="ECO:0000256" key="9">
    <source>
        <dbReference type="ARBA" id="ARBA00023136"/>
    </source>
</evidence>
<feature type="compositionally biased region" description="Polar residues" evidence="12">
    <location>
        <begin position="84"/>
        <end position="96"/>
    </location>
</feature>
<dbReference type="SUPFAM" id="SSF47473">
    <property type="entry name" value="EF-hand"/>
    <property type="match status" value="1"/>
</dbReference>
<accession>A0A2S5BIN7</accession>
<proteinExistence type="inferred from homology"/>
<comment type="similarity">
    <text evidence="2">Belongs to the LETM1 family.</text>
</comment>
<evidence type="ECO:0000256" key="4">
    <source>
        <dbReference type="ARBA" id="ARBA00022449"/>
    </source>
</evidence>
<keyword evidence="4" id="KW-0813">Transport</keyword>
<comment type="caution">
    <text evidence="16">The sequence shown here is derived from an EMBL/GenBank/DDBJ whole genome shotgun (WGS) entry which is preliminary data.</text>
</comment>
<dbReference type="GO" id="GO:0030003">
    <property type="term" value="P:intracellular monoatomic cation homeostasis"/>
    <property type="evidence" value="ECO:0007669"/>
    <property type="project" value="TreeGrafter"/>
</dbReference>
<name>A0A2S5BIN7_9BASI</name>
<evidence type="ECO:0000256" key="5">
    <source>
        <dbReference type="ARBA" id="ARBA00022692"/>
    </source>
</evidence>
<comment type="subcellular location">
    <subcellularLocation>
        <location evidence="1">Mitochondrion inner membrane</location>
        <topology evidence="1">Single-pass membrane protein</topology>
    </subcellularLocation>
</comment>
<keyword evidence="8 11" id="KW-0496">Mitochondrion</keyword>
<dbReference type="Gene3D" id="1.10.238.10">
    <property type="entry name" value="EF-hand"/>
    <property type="match status" value="1"/>
</dbReference>
<feature type="domain" description="EF-hand" evidence="14">
    <location>
        <begin position="636"/>
        <end position="671"/>
    </location>
</feature>
<dbReference type="InterPro" id="IPR002048">
    <property type="entry name" value="EF_hand_dom"/>
</dbReference>
<dbReference type="Proteomes" id="UP000237144">
    <property type="component" value="Unassembled WGS sequence"/>
</dbReference>
<dbReference type="GO" id="GO:0043022">
    <property type="term" value="F:ribosome binding"/>
    <property type="evidence" value="ECO:0007669"/>
    <property type="project" value="InterPro"/>
</dbReference>
<evidence type="ECO:0000256" key="2">
    <source>
        <dbReference type="ARBA" id="ARBA00009584"/>
    </source>
</evidence>
<dbReference type="STRING" id="741276.A0A2S5BIN7"/>
<feature type="transmembrane region" description="Helical" evidence="13">
    <location>
        <begin position="183"/>
        <end position="206"/>
    </location>
</feature>
<keyword evidence="17" id="KW-1185">Reference proteome</keyword>
<evidence type="ECO:0000256" key="12">
    <source>
        <dbReference type="SAM" id="MobiDB-lite"/>
    </source>
</evidence>
<feature type="region of interest" description="Disordered" evidence="12">
    <location>
        <begin position="75"/>
        <end position="104"/>
    </location>
</feature>
<dbReference type="GO" id="GO:0015297">
    <property type="term" value="F:antiporter activity"/>
    <property type="evidence" value="ECO:0007669"/>
    <property type="project" value="UniProtKB-KW"/>
</dbReference>
<evidence type="ECO:0000256" key="1">
    <source>
        <dbReference type="ARBA" id="ARBA00004434"/>
    </source>
</evidence>
<dbReference type="AlphaFoldDB" id="A0A2S5BIN7"/>
<evidence type="ECO:0000256" key="13">
    <source>
        <dbReference type="SAM" id="Phobius"/>
    </source>
</evidence>
<evidence type="ECO:0000256" key="7">
    <source>
        <dbReference type="ARBA" id="ARBA00022989"/>
    </source>
</evidence>
<evidence type="ECO:0000259" key="14">
    <source>
        <dbReference type="PROSITE" id="PS50222"/>
    </source>
</evidence>
<evidence type="ECO:0000256" key="6">
    <source>
        <dbReference type="ARBA" id="ARBA00022792"/>
    </source>
</evidence>
<evidence type="ECO:0000256" key="8">
    <source>
        <dbReference type="ARBA" id="ARBA00023128"/>
    </source>
</evidence>
<dbReference type="PROSITE" id="PS50222">
    <property type="entry name" value="EF_HAND_2"/>
    <property type="match status" value="1"/>
</dbReference>
<dbReference type="Pfam" id="PF07766">
    <property type="entry name" value="LETM1_RBD"/>
    <property type="match status" value="1"/>
</dbReference>
<protein>
    <recommendedName>
        <fullName evidence="3">Mitochondrial proton/calcium exchanger protein</fullName>
    </recommendedName>
    <alternativeName>
        <fullName evidence="10">Leucine zipper-EF-hand-containing transmembrane protein 1</fullName>
    </alternativeName>
</protein>
<keyword evidence="7 13" id="KW-1133">Transmembrane helix</keyword>
<evidence type="ECO:0000259" key="15">
    <source>
        <dbReference type="PROSITE" id="PS51758"/>
    </source>
</evidence>
<feature type="region of interest" description="Disordered" evidence="12">
    <location>
        <begin position="690"/>
        <end position="736"/>
    </location>
</feature>
<feature type="compositionally biased region" description="Basic and acidic residues" evidence="12">
    <location>
        <begin position="512"/>
        <end position="534"/>
    </location>
</feature>
<gene>
    <name evidence="16" type="ORF">BMF94_0231</name>
</gene>
<keyword evidence="9 13" id="KW-0472">Membrane</keyword>
<reference evidence="16 17" key="1">
    <citation type="journal article" date="2018" name="Front. Microbiol.">
        <title>Prospects for Fungal Bioremediation of Acidic Radioactive Waste Sites: Characterization and Genome Sequence of Rhodotorula taiwanensis MD1149.</title>
        <authorList>
            <person name="Tkavc R."/>
            <person name="Matrosova V.Y."/>
            <person name="Grichenko O.E."/>
            <person name="Gostincar C."/>
            <person name="Volpe R.P."/>
            <person name="Klimenkova P."/>
            <person name="Gaidamakova E.K."/>
            <person name="Zhou C.E."/>
            <person name="Stewart B.J."/>
            <person name="Lyman M.G."/>
            <person name="Malfatti S.A."/>
            <person name="Rubinfeld B."/>
            <person name="Courtot M."/>
            <person name="Singh J."/>
            <person name="Dalgard C.L."/>
            <person name="Hamilton T."/>
            <person name="Frey K.G."/>
            <person name="Gunde-Cimerman N."/>
            <person name="Dugan L."/>
            <person name="Daly M.J."/>
        </authorList>
    </citation>
    <scope>NUCLEOTIDE SEQUENCE [LARGE SCALE GENOMIC DNA]</scope>
    <source>
        <strain evidence="16 17">MD1149</strain>
    </source>
</reference>
<dbReference type="PANTHER" id="PTHR14009">
    <property type="entry name" value="LEUCINE ZIPPER-EF-HAND CONTAINING TRANSMEMBRANE PROTEIN"/>
    <property type="match status" value="1"/>
</dbReference>
<dbReference type="OrthoDB" id="275278at2759"/>
<dbReference type="GO" id="GO:0005509">
    <property type="term" value="F:calcium ion binding"/>
    <property type="evidence" value="ECO:0007669"/>
    <property type="project" value="InterPro"/>
</dbReference>
<organism evidence="16 17">
    <name type="scientific">Rhodotorula taiwanensis</name>
    <dbReference type="NCBI Taxonomy" id="741276"/>
    <lineage>
        <taxon>Eukaryota</taxon>
        <taxon>Fungi</taxon>
        <taxon>Dikarya</taxon>
        <taxon>Basidiomycota</taxon>
        <taxon>Pucciniomycotina</taxon>
        <taxon>Microbotryomycetes</taxon>
        <taxon>Sporidiobolales</taxon>
        <taxon>Sporidiobolaceae</taxon>
        <taxon>Rhodotorula</taxon>
    </lineage>
</organism>
<evidence type="ECO:0000313" key="17">
    <source>
        <dbReference type="Proteomes" id="UP000237144"/>
    </source>
</evidence>
<feature type="compositionally biased region" description="Basic and acidic residues" evidence="12">
    <location>
        <begin position="708"/>
        <end position="736"/>
    </location>
</feature>
<feature type="region of interest" description="Disordered" evidence="12">
    <location>
        <begin position="456"/>
        <end position="538"/>
    </location>
</feature>
<evidence type="ECO:0000256" key="3">
    <source>
        <dbReference type="ARBA" id="ARBA00020557"/>
    </source>
</evidence>
<keyword evidence="6" id="KW-0999">Mitochondrion inner membrane</keyword>
<evidence type="ECO:0000313" key="16">
    <source>
        <dbReference type="EMBL" id="POY76639.1"/>
    </source>
</evidence>
<dbReference type="PANTHER" id="PTHR14009:SF1">
    <property type="entry name" value="MITOCHONDRIAL PROTON_CALCIUM EXCHANGER PROTEIN"/>
    <property type="match status" value="1"/>
</dbReference>
<dbReference type="PROSITE" id="PS51758">
    <property type="entry name" value="LETM1_RBD"/>
    <property type="match status" value="1"/>
</dbReference>
<dbReference type="EMBL" id="PJQD01000002">
    <property type="protein sequence ID" value="POY76639.1"/>
    <property type="molecule type" value="Genomic_DNA"/>
</dbReference>
<evidence type="ECO:0000256" key="10">
    <source>
        <dbReference type="ARBA" id="ARBA00031360"/>
    </source>
</evidence>
<sequence length="736" mass="82041">MAMPTPAGGMRVAFQSTRNCRGPTSSVSAASLPRLAPFVHARLAPSIYRSALASRAGPAGGVFGQQQLRLLTSSRPFLAPNPSTPTNADSATTPTKSADAVKEVAVQDEKKTAVAKKDSSKEKGTRMQRIWAVVKKEALHYYHGAKLLGKETRISARLVRKLIAGRKLTRREHRQLKRTTTDLLRLIPFSVFVIVPFMELLLPVALKLFPNMLPSTFTDKFREDEKKRKLLKVRLEMAKFLQETIRESGIKSPDKIKQSEEFKEFFRKVRSTGESPTTEEVVRVARLFEDDLTLENLTRPQLVSMCRYMNINAFGTDIFLRFTIRSRLAKLKQDDQVISSEGLDALSTAELQAACQSRGIRTLGVSEEHLRSELQQWLDLHLHYGLSGTLLILSKAFAFNRAYGAETEGGDEIMRSLKDTLASLPDNLVNETELEVSSDSASYKQRLEVLQQQEELIEDEEEQEAKEAESRRLKKEAEEEAKRLEAEKRSEAEEKVRAEAEKGQADAMLPESEIKEATKEAEAEPEKAPEDVRMTSEQVQELGSALEILSAKSAVVKERTELRRLIAENDKAETEEGGQPNPLNKRLKSLLTKIDAQLEEYDSSVGSRLNMFSTDHEGKIAAKDLRSALEVIAHRPEEKDIEVLLTKLDPDGDGWIPLDDILSLAAGEGLGILIEEETANSLQETAQAMKAEVKDSLPSSSAASTAVHDAKAKKEGGEKEKKEDKPKLRKEDVVED</sequence>
<dbReference type="GO" id="GO:0005743">
    <property type="term" value="C:mitochondrial inner membrane"/>
    <property type="evidence" value="ECO:0007669"/>
    <property type="project" value="UniProtKB-SubCell"/>
</dbReference>
<dbReference type="InterPro" id="IPR033122">
    <property type="entry name" value="LETM1-like_RBD"/>
</dbReference>
<feature type="domain" description="Letm1 RBD" evidence="15">
    <location>
        <begin position="229"/>
        <end position="517"/>
    </location>
</feature>
<keyword evidence="4" id="KW-0050">Antiport</keyword>
<dbReference type="InterPro" id="IPR044202">
    <property type="entry name" value="LETM1/MDM38-like"/>
</dbReference>
<feature type="compositionally biased region" description="Basic and acidic residues" evidence="12">
    <location>
        <begin position="465"/>
        <end position="504"/>
    </location>
</feature>